<comment type="caution">
    <text evidence="2">The sequence shown here is derived from an EMBL/GenBank/DDBJ whole genome shotgun (WGS) entry which is preliminary data.</text>
</comment>
<dbReference type="RefSeq" id="XP_041682685.1">
    <property type="nucleotide sequence ID" value="XM_041832198.1"/>
</dbReference>
<dbReference type="EMBL" id="FCQH01000006">
    <property type="protein sequence ID" value="CVK94178.1"/>
    <property type="molecule type" value="Genomic_DNA"/>
</dbReference>
<dbReference type="VEuPathDB" id="FungiDB:FMAN_03385"/>
<protein>
    <submittedName>
        <fullName evidence="2">Uncharacterized protein</fullName>
    </submittedName>
</protein>
<evidence type="ECO:0000313" key="3">
    <source>
        <dbReference type="Proteomes" id="UP000184255"/>
    </source>
</evidence>
<dbReference type="Proteomes" id="UP000184255">
    <property type="component" value="Unassembled WGS sequence"/>
</dbReference>
<organism evidence="2 3">
    <name type="scientific">Fusarium mangiferae</name>
    <name type="common">Mango malformation disease fungus</name>
    <dbReference type="NCBI Taxonomy" id="192010"/>
    <lineage>
        <taxon>Eukaryota</taxon>
        <taxon>Fungi</taxon>
        <taxon>Dikarya</taxon>
        <taxon>Ascomycota</taxon>
        <taxon>Pezizomycotina</taxon>
        <taxon>Sordariomycetes</taxon>
        <taxon>Hypocreomycetidae</taxon>
        <taxon>Hypocreales</taxon>
        <taxon>Nectriaceae</taxon>
        <taxon>Fusarium</taxon>
        <taxon>Fusarium fujikuroi species complex</taxon>
    </lineage>
</organism>
<evidence type="ECO:0000313" key="2">
    <source>
        <dbReference type="EMBL" id="CVK94178.1"/>
    </source>
</evidence>
<accession>A0A1L7T610</accession>
<dbReference type="AlphaFoldDB" id="A0A1L7T610"/>
<reference evidence="3" key="1">
    <citation type="journal article" date="2016" name="Genome Biol. Evol.">
        <title>Comparative 'omics' of the Fusarium fujikuroi species complex highlights differences in genetic potential and metabolite synthesis.</title>
        <authorList>
            <person name="Niehaus E.-M."/>
            <person name="Muensterkoetter M."/>
            <person name="Proctor R.H."/>
            <person name="Brown D.W."/>
            <person name="Sharon A."/>
            <person name="Idan Y."/>
            <person name="Oren-Young L."/>
            <person name="Sieber C.M."/>
            <person name="Novak O."/>
            <person name="Pencik A."/>
            <person name="Tarkowska D."/>
            <person name="Hromadova K."/>
            <person name="Freeman S."/>
            <person name="Maymon M."/>
            <person name="Elazar M."/>
            <person name="Youssef S.A."/>
            <person name="El-Shabrawy E.S.M."/>
            <person name="Shalaby A.B.A."/>
            <person name="Houterman P."/>
            <person name="Brock N.L."/>
            <person name="Burkhardt I."/>
            <person name="Tsavkelova E.A."/>
            <person name="Dickschat J.S."/>
            <person name="Galuszka P."/>
            <person name="Gueldener U."/>
            <person name="Tudzynski B."/>
        </authorList>
    </citation>
    <scope>NUCLEOTIDE SEQUENCE [LARGE SCALE GENOMIC DNA]</scope>
    <source>
        <strain evidence="3">MRC7560</strain>
    </source>
</reference>
<feature type="region of interest" description="Disordered" evidence="1">
    <location>
        <begin position="106"/>
        <end position="154"/>
    </location>
</feature>
<proteinExistence type="predicted"/>
<keyword evidence="3" id="KW-1185">Reference proteome</keyword>
<sequence>MAMSFQSHKALHSWPTTTLQAKTYQSQENQRRCYPHYTPVHEVSLQDSHLRPVSISSAYSVPETFPRGNLKIEAASQLRSFSASSGRILRPPLKLCQRPFLSSEQIQQAKPAVMQTHQSDDDSIRSLEPPPVPPKDPLRTSSPHGHSLDISCESDTESLRHNTFGYLEPPSAHASYWSEPSCSESGTVTEDEEELTDVEETVLESSEVEDSLIRFSIIEAHRVSFHTWILNPTTAGAPPDPPLKLSLRDQIENEYMAWPACSKKAKRWGIIFQ</sequence>
<dbReference type="GeneID" id="65082656"/>
<gene>
    <name evidence="2" type="ORF">FMAN_03385</name>
</gene>
<evidence type="ECO:0000256" key="1">
    <source>
        <dbReference type="SAM" id="MobiDB-lite"/>
    </source>
</evidence>
<name>A0A1L7T610_FUSMA</name>